<dbReference type="CDD" id="cd00609">
    <property type="entry name" value="AAT_like"/>
    <property type="match status" value="1"/>
</dbReference>
<reference evidence="8" key="1">
    <citation type="submission" date="2023-05" db="EMBL/GenBank/DDBJ databases">
        <title>Draft genome of Pseudofrankia sp. BMG5.37.</title>
        <authorList>
            <person name="Gtari M."/>
            <person name="Ghodhbane F."/>
            <person name="Sbissi I."/>
        </authorList>
    </citation>
    <scope>NUCLEOTIDE SEQUENCE [LARGE SCALE GENOMIC DNA]</scope>
    <source>
        <strain evidence="8">BMG 814</strain>
    </source>
</reference>
<evidence type="ECO:0000256" key="4">
    <source>
        <dbReference type="ARBA" id="ARBA00023239"/>
    </source>
</evidence>
<evidence type="ECO:0000256" key="5">
    <source>
        <dbReference type="ARBA" id="ARBA00037974"/>
    </source>
</evidence>
<dbReference type="GO" id="GO:0047804">
    <property type="term" value="F:cysteine-S-conjugate beta-lyase activity"/>
    <property type="evidence" value="ECO:0007669"/>
    <property type="project" value="UniProtKB-EC"/>
</dbReference>
<protein>
    <recommendedName>
        <fullName evidence="2">cysteine-S-conjugate beta-lyase</fullName>
        <ecNumber evidence="2">4.4.1.13</ecNumber>
    </recommendedName>
</protein>
<evidence type="ECO:0000313" key="7">
    <source>
        <dbReference type="EMBL" id="MDP5184365.1"/>
    </source>
</evidence>
<dbReference type="EC" id="4.4.1.13" evidence="2"/>
<dbReference type="Pfam" id="PF00155">
    <property type="entry name" value="Aminotran_1_2"/>
    <property type="match status" value="1"/>
</dbReference>
<dbReference type="Gene3D" id="3.40.640.10">
    <property type="entry name" value="Type I PLP-dependent aspartate aminotransferase-like (Major domain)"/>
    <property type="match status" value="1"/>
</dbReference>
<dbReference type="SUPFAM" id="SSF53383">
    <property type="entry name" value="PLP-dependent transferases"/>
    <property type="match status" value="1"/>
</dbReference>
<name>A0ABT9IFL2_9ACTN</name>
<comment type="caution">
    <text evidence="7">The sequence shown here is derived from an EMBL/GenBank/DDBJ whole genome shotgun (WGS) entry which is preliminary data.</text>
</comment>
<dbReference type="Gene3D" id="3.90.1150.10">
    <property type="entry name" value="Aspartate Aminotransferase, domain 1"/>
    <property type="match status" value="1"/>
</dbReference>
<dbReference type="InterPro" id="IPR015421">
    <property type="entry name" value="PyrdxlP-dep_Trfase_major"/>
</dbReference>
<accession>A0ABT9IFL2</accession>
<organism evidence="7 8">
    <name type="scientific">Blastococcus carthaginiensis</name>
    <dbReference type="NCBI Taxonomy" id="3050034"/>
    <lineage>
        <taxon>Bacteria</taxon>
        <taxon>Bacillati</taxon>
        <taxon>Actinomycetota</taxon>
        <taxon>Actinomycetes</taxon>
        <taxon>Geodermatophilales</taxon>
        <taxon>Geodermatophilaceae</taxon>
        <taxon>Blastococcus</taxon>
    </lineage>
</organism>
<comment type="cofactor">
    <cofactor evidence="1">
        <name>pyridoxal 5'-phosphate</name>
        <dbReference type="ChEBI" id="CHEBI:597326"/>
    </cofactor>
</comment>
<dbReference type="Proteomes" id="UP001233673">
    <property type="component" value="Unassembled WGS sequence"/>
</dbReference>
<dbReference type="InterPro" id="IPR004839">
    <property type="entry name" value="Aminotransferase_I/II_large"/>
</dbReference>
<feature type="domain" description="Aminotransferase class I/classII large" evidence="6">
    <location>
        <begin position="41"/>
        <end position="401"/>
    </location>
</feature>
<dbReference type="RefSeq" id="WP_306000932.1">
    <property type="nucleotide sequence ID" value="NZ_JASNFN010000023.1"/>
</dbReference>
<sequence length="411" mass="43240">MTADAPGPAVEGRPPNPFLQVTLDELRRRTSTKWRTYPPDVLPLWVAEMDVLLAPAVREVLHRAIETGDTGYPAGQEYPEAVAAFAADRWGWTGVDPARTALVPDVMTGIVEVLRLLTGPGDIVVVTPPVYAPFYAFLEHADRAVAEAPLDASGRLDLQALEAAFAGARARCAHPAFLLCNPHNPTGAVHTRAELDAVSALARRHGVRVVSDEIHAPLVLPGARFVPYLSVADDGFALVSASKAWNLAGLKAAVVVAGPEAAGDLARLPEEVGHGPSHLGVLAHTAAFRDGGGWLDALLAALDENRRLLQQLVAEHLPTAALRAPEGTYLGWLDCRPLGLPPEAPSSGLAVVSDLDGPARFFLDHARVALSSGHVFGTGGAGHVRINLATSPAVLTEALTRMGRAVAARTG</sequence>
<evidence type="ECO:0000256" key="3">
    <source>
        <dbReference type="ARBA" id="ARBA00022898"/>
    </source>
</evidence>
<dbReference type="PANTHER" id="PTHR43525">
    <property type="entry name" value="PROTEIN MALY"/>
    <property type="match status" value="1"/>
</dbReference>
<evidence type="ECO:0000256" key="2">
    <source>
        <dbReference type="ARBA" id="ARBA00012224"/>
    </source>
</evidence>
<dbReference type="InterPro" id="IPR015422">
    <property type="entry name" value="PyrdxlP-dep_Trfase_small"/>
</dbReference>
<keyword evidence="8" id="KW-1185">Reference proteome</keyword>
<evidence type="ECO:0000313" key="8">
    <source>
        <dbReference type="Proteomes" id="UP001233673"/>
    </source>
</evidence>
<dbReference type="InterPro" id="IPR015424">
    <property type="entry name" value="PyrdxlP-dep_Trfase"/>
</dbReference>
<proteinExistence type="inferred from homology"/>
<keyword evidence="3" id="KW-0663">Pyridoxal phosphate</keyword>
<evidence type="ECO:0000256" key="1">
    <source>
        <dbReference type="ARBA" id="ARBA00001933"/>
    </source>
</evidence>
<keyword evidence="4 7" id="KW-0456">Lyase</keyword>
<comment type="similarity">
    <text evidence="5">Belongs to the class-II pyridoxal-phosphate-dependent aminotransferase family. MalY/PatB cystathionine beta-lyase subfamily.</text>
</comment>
<dbReference type="EMBL" id="JASNFN010000023">
    <property type="protein sequence ID" value="MDP5184365.1"/>
    <property type="molecule type" value="Genomic_DNA"/>
</dbReference>
<gene>
    <name evidence="7" type="ORF">QOZ88_17150</name>
</gene>
<dbReference type="PANTHER" id="PTHR43525:SF2">
    <property type="entry name" value="CYSTATHIONINE BETA-LYASE-RELATED"/>
    <property type="match status" value="1"/>
</dbReference>
<dbReference type="InterPro" id="IPR051798">
    <property type="entry name" value="Class-II_PLP-Dep_Aminotrans"/>
</dbReference>
<evidence type="ECO:0000259" key="6">
    <source>
        <dbReference type="Pfam" id="PF00155"/>
    </source>
</evidence>